<organism evidence="2 3">
    <name type="scientific">Helianthus annuus</name>
    <name type="common">Common sunflower</name>
    <dbReference type="NCBI Taxonomy" id="4232"/>
    <lineage>
        <taxon>Eukaryota</taxon>
        <taxon>Viridiplantae</taxon>
        <taxon>Streptophyta</taxon>
        <taxon>Embryophyta</taxon>
        <taxon>Tracheophyta</taxon>
        <taxon>Spermatophyta</taxon>
        <taxon>Magnoliopsida</taxon>
        <taxon>eudicotyledons</taxon>
        <taxon>Gunneridae</taxon>
        <taxon>Pentapetalae</taxon>
        <taxon>asterids</taxon>
        <taxon>campanulids</taxon>
        <taxon>Asterales</taxon>
        <taxon>Asteraceae</taxon>
        <taxon>Asteroideae</taxon>
        <taxon>Heliantheae alliance</taxon>
        <taxon>Heliantheae</taxon>
        <taxon>Helianthus</taxon>
    </lineage>
</organism>
<evidence type="ECO:0000256" key="1">
    <source>
        <dbReference type="SAM" id="Coils"/>
    </source>
</evidence>
<name>A0A9K3NFI7_HELAN</name>
<evidence type="ECO:0000313" key="2">
    <source>
        <dbReference type="EMBL" id="KAF5798622.1"/>
    </source>
</evidence>
<reference evidence="2" key="1">
    <citation type="journal article" date="2017" name="Nature">
        <title>The sunflower genome provides insights into oil metabolism, flowering and Asterid evolution.</title>
        <authorList>
            <person name="Badouin H."/>
            <person name="Gouzy J."/>
            <person name="Grassa C.J."/>
            <person name="Murat F."/>
            <person name="Staton S.E."/>
            <person name="Cottret L."/>
            <person name="Lelandais-Briere C."/>
            <person name="Owens G.L."/>
            <person name="Carrere S."/>
            <person name="Mayjonade B."/>
            <person name="Legrand L."/>
            <person name="Gill N."/>
            <person name="Kane N.C."/>
            <person name="Bowers J.E."/>
            <person name="Hubner S."/>
            <person name="Bellec A."/>
            <person name="Berard A."/>
            <person name="Berges H."/>
            <person name="Blanchet N."/>
            <person name="Boniface M.C."/>
            <person name="Brunel D."/>
            <person name="Catrice O."/>
            <person name="Chaidir N."/>
            <person name="Claudel C."/>
            <person name="Donnadieu C."/>
            <person name="Faraut T."/>
            <person name="Fievet G."/>
            <person name="Helmstetter N."/>
            <person name="King M."/>
            <person name="Knapp S.J."/>
            <person name="Lai Z."/>
            <person name="Le Paslier M.C."/>
            <person name="Lippi Y."/>
            <person name="Lorenzon L."/>
            <person name="Mandel J.R."/>
            <person name="Marage G."/>
            <person name="Marchand G."/>
            <person name="Marquand E."/>
            <person name="Bret-Mestries E."/>
            <person name="Morien E."/>
            <person name="Nambeesan S."/>
            <person name="Nguyen T."/>
            <person name="Pegot-Espagnet P."/>
            <person name="Pouilly N."/>
            <person name="Raftis F."/>
            <person name="Sallet E."/>
            <person name="Schiex T."/>
            <person name="Thomas J."/>
            <person name="Vandecasteele C."/>
            <person name="Vares D."/>
            <person name="Vear F."/>
            <person name="Vautrin S."/>
            <person name="Crespi M."/>
            <person name="Mangin B."/>
            <person name="Burke J.M."/>
            <person name="Salse J."/>
            <person name="Munos S."/>
            <person name="Vincourt P."/>
            <person name="Rieseberg L.H."/>
            <person name="Langlade N.B."/>
        </authorList>
    </citation>
    <scope>NUCLEOTIDE SEQUENCE</scope>
    <source>
        <tissue evidence="2">Leaves</tissue>
    </source>
</reference>
<reference evidence="2" key="2">
    <citation type="submission" date="2020-06" db="EMBL/GenBank/DDBJ databases">
        <title>Helianthus annuus Genome sequencing and assembly Release 2.</title>
        <authorList>
            <person name="Gouzy J."/>
            <person name="Langlade N."/>
            <person name="Munos S."/>
        </authorList>
    </citation>
    <scope>NUCLEOTIDE SEQUENCE</scope>
    <source>
        <tissue evidence="2">Leaves</tissue>
    </source>
</reference>
<protein>
    <submittedName>
        <fullName evidence="2">Uncharacterized protein</fullName>
    </submittedName>
</protein>
<gene>
    <name evidence="2" type="ORF">HanXRQr2_Chr07g0295041</name>
</gene>
<dbReference type="AlphaFoldDB" id="A0A9K3NFI7"/>
<evidence type="ECO:0000313" key="3">
    <source>
        <dbReference type="Proteomes" id="UP000215914"/>
    </source>
</evidence>
<dbReference type="EMBL" id="MNCJ02000322">
    <property type="protein sequence ID" value="KAF5798622.1"/>
    <property type="molecule type" value="Genomic_DNA"/>
</dbReference>
<keyword evidence="3" id="KW-1185">Reference proteome</keyword>
<feature type="coiled-coil region" evidence="1">
    <location>
        <begin position="5"/>
        <end position="32"/>
    </location>
</feature>
<proteinExistence type="predicted"/>
<keyword evidence="1" id="KW-0175">Coiled coil</keyword>
<accession>A0A9K3NFI7</accession>
<sequence>MADQIEKMGIKIENQQKQFEELQTQFNAKVEECSDLSCKLEFTEVNYDS</sequence>
<dbReference type="Gramene" id="mRNA:HanXRQr2_Chr07g0295041">
    <property type="protein sequence ID" value="mRNA:HanXRQr2_Chr07g0295041"/>
    <property type="gene ID" value="HanXRQr2_Chr07g0295041"/>
</dbReference>
<dbReference type="Proteomes" id="UP000215914">
    <property type="component" value="Unassembled WGS sequence"/>
</dbReference>
<comment type="caution">
    <text evidence="2">The sequence shown here is derived from an EMBL/GenBank/DDBJ whole genome shotgun (WGS) entry which is preliminary data.</text>
</comment>